<comment type="caution">
    <text evidence="1">The sequence shown here is derived from an EMBL/GenBank/DDBJ whole genome shotgun (WGS) entry which is preliminary data.</text>
</comment>
<organism evidence="1 2">
    <name type="scientific">Nephila pilipes</name>
    <name type="common">Giant wood spider</name>
    <name type="synonym">Nephila maculata</name>
    <dbReference type="NCBI Taxonomy" id="299642"/>
    <lineage>
        <taxon>Eukaryota</taxon>
        <taxon>Metazoa</taxon>
        <taxon>Ecdysozoa</taxon>
        <taxon>Arthropoda</taxon>
        <taxon>Chelicerata</taxon>
        <taxon>Arachnida</taxon>
        <taxon>Araneae</taxon>
        <taxon>Araneomorphae</taxon>
        <taxon>Entelegynae</taxon>
        <taxon>Araneoidea</taxon>
        <taxon>Nephilidae</taxon>
        <taxon>Nephila</taxon>
    </lineage>
</organism>
<gene>
    <name evidence="1" type="ORF">NPIL_321201</name>
</gene>
<dbReference type="Proteomes" id="UP000887013">
    <property type="component" value="Unassembled WGS sequence"/>
</dbReference>
<protein>
    <submittedName>
        <fullName evidence="1">Uncharacterized protein</fullName>
    </submittedName>
</protein>
<sequence>MLIERFPLLVLFRFRGRLSDFERSVLKIDLGLYVLLIFTERMASRCYLPSGQLLNFSRYRCELETISRKFTENLRQPSKSLGNKQTEWLSAEEAVRIVKSDIFQSNPFCVGANSRNAINTG</sequence>
<dbReference type="AlphaFoldDB" id="A0A8X6NCU7"/>
<evidence type="ECO:0000313" key="2">
    <source>
        <dbReference type="Proteomes" id="UP000887013"/>
    </source>
</evidence>
<accession>A0A8X6NCU7</accession>
<evidence type="ECO:0000313" key="1">
    <source>
        <dbReference type="EMBL" id="GFT06865.1"/>
    </source>
</evidence>
<name>A0A8X6NCU7_NEPPI</name>
<reference evidence="1" key="1">
    <citation type="submission" date="2020-08" db="EMBL/GenBank/DDBJ databases">
        <title>Multicomponent nature underlies the extraordinary mechanical properties of spider dragline silk.</title>
        <authorList>
            <person name="Kono N."/>
            <person name="Nakamura H."/>
            <person name="Mori M."/>
            <person name="Yoshida Y."/>
            <person name="Ohtoshi R."/>
            <person name="Malay A.D."/>
            <person name="Moran D.A.P."/>
            <person name="Tomita M."/>
            <person name="Numata K."/>
            <person name="Arakawa K."/>
        </authorList>
    </citation>
    <scope>NUCLEOTIDE SEQUENCE</scope>
</reference>
<dbReference type="OrthoDB" id="6468322at2759"/>
<keyword evidence="2" id="KW-1185">Reference proteome</keyword>
<proteinExistence type="predicted"/>
<dbReference type="EMBL" id="BMAW01056657">
    <property type="protein sequence ID" value="GFT06865.1"/>
    <property type="molecule type" value="Genomic_DNA"/>
</dbReference>